<accession>A0ABW9G6Y8</accession>
<keyword evidence="1" id="KW-0472">Membrane</keyword>
<proteinExistence type="predicted"/>
<evidence type="ECO:0000313" key="3">
    <source>
        <dbReference type="Proteomes" id="UP001629953"/>
    </source>
</evidence>
<keyword evidence="3" id="KW-1185">Reference proteome</keyword>
<reference evidence="2 3" key="1">
    <citation type="journal article" date="2013" name="Int. J. Syst. Evol. Microbiol.">
        <title>Celerinatantimonas yamalensis sp. nov., a cold-adapted diazotrophic bacterium from a cold permafrost brine.</title>
        <authorList>
            <person name="Shcherbakova V."/>
            <person name="Chuvilskaya N."/>
            <person name="Rivkina E."/>
            <person name="Demidov N."/>
            <person name="Uchaeva V."/>
            <person name="Suetin S."/>
            <person name="Suzina N."/>
            <person name="Gilichinsky D."/>
        </authorList>
    </citation>
    <scope>NUCLEOTIDE SEQUENCE [LARGE SCALE GENOMIC DNA]</scope>
    <source>
        <strain evidence="2 3">C7</strain>
    </source>
</reference>
<keyword evidence="1" id="KW-1133">Transmembrane helix</keyword>
<name>A0ABW9G6Y8_9GAMM</name>
<evidence type="ECO:0000256" key="1">
    <source>
        <dbReference type="SAM" id="Phobius"/>
    </source>
</evidence>
<protein>
    <recommendedName>
        <fullName evidence="4">MORN repeat protein</fullName>
    </recommendedName>
</protein>
<dbReference type="Proteomes" id="UP001629953">
    <property type="component" value="Unassembled WGS sequence"/>
</dbReference>
<sequence length="143" mass="16000">MENNQESTVNTDDVNIKKSHNLNLEKFRNLDFKKINLLLTMVIKSIVIIALISMYIAGYSIYNQYAHIGPSCKAQESDFQYWLDKAKSGKGKIVAIHENKLQTTNGTTQCYGAFLTKSGEYKAWEGSITELSSGKVIGRASLN</sequence>
<feature type="transmembrane region" description="Helical" evidence="1">
    <location>
        <begin position="35"/>
        <end position="62"/>
    </location>
</feature>
<evidence type="ECO:0008006" key="4">
    <source>
        <dbReference type="Google" id="ProtNLM"/>
    </source>
</evidence>
<gene>
    <name evidence="2" type="ORF">ABUE30_07925</name>
</gene>
<keyword evidence="1" id="KW-0812">Transmembrane</keyword>
<organism evidence="2 3">
    <name type="scientific">Celerinatantimonas yamalensis</name>
    <dbReference type="NCBI Taxonomy" id="559956"/>
    <lineage>
        <taxon>Bacteria</taxon>
        <taxon>Pseudomonadati</taxon>
        <taxon>Pseudomonadota</taxon>
        <taxon>Gammaproteobacteria</taxon>
        <taxon>Celerinatantimonadaceae</taxon>
        <taxon>Celerinatantimonas</taxon>
    </lineage>
</organism>
<comment type="caution">
    <text evidence="2">The sequence shown here is derived from an EMBL/GenBank/DDBJ whole genome shotgun (WGS) entry which is preliminary data.</text>
</comment>
<evidence type="ECO:0000313" key="2">
    <source>
        <dbReference type="EMBL" id="MFM2484990.1"/>
    </source>
</evidence>
<dbReference type="EMBL" id="JBEQCT010000002">
    <property type="protein sequence ID" value="MFM2484990.1"/>
    <property type="molecule type" value="Genomic_DNA"/>
</dbReference>
<dbReference type="RefSeq" id="WP_408623176.1">
    <property type="nucleotide sequence ID" value="NZ_JBEQCT010000002.1"/>
</dbReference>